<evidence type="ECO:0000256" key="1">
    <source>
        <dbReference type="SAM" id="SignalP"/>
    </source>
</evidence>
<sequence>MTQSRRQLKLALGLVLSLGFLTKGSEGFTSTQSSATKTIDMGQDKLVNIYCHPAEEKVISFGLPSADIALARMMAHCPSLIDGKSVLELNSELGLISATACRHARPEHVAVTHWDSEALSMAYATCTRLQRPKNSVSRCRMDWSLPSTWPNQKYDLVLASNVLSDDSCILPLTQVLQYYLAPSSNNDEFRKRALIVDPIDQVHRDAFRYAADKARLDVSVSAFPGMDNFVLLDVFSKDG</sequence>
<protein>
    <recommendedName>
        <fullName evidence="4">Calmodulin-lysine N-methyltransferase</fullName>
    </recommendedName>
</protein>
<dbReference type="Proteomes" id="UP001295423">
    <property type="component" value="Unassembled WGS sequence"/>
</dbReference>
<keyword evidence="3" id="KW-1185">Reference proteome</keyword>
<dbReference type="SUPFAM" id="SSF53335">
    <property type="entry name" value="S-adenosyl-L-methionine-dependent methyltransferases"/>
    <property type="match status" value="1"/>
</dbReference>
<proteinExistence type="predicted"/>
<keyword evidence="1" id="KW-0732">Signal</keyword>
<feature type="chain" id="PRO_5042027722" description="Calmodulin-lysine N-methyltransferase" evidence="1">
    <location>
        <begin position="28"/>
        <end position="239"/>
    </location>
</feature>
<evidence type="ECO:0000313" key="3">
    <source>
        <dbReference type="Proteomes" id="UP001295423"/>
    </source>
</evidence>
<dbReference type="InterPro" id="IPR019410">
    <property type="entry name" value="Methyltransf_16"/>
</dbReference>
<dbReference type="AlphaFoldDB" id="A0AAD2PUB1"/>
<dbReference type="EMBL" id="CAKOGP040001758">
    <property type="protein sequence ID" value="CAJ1949283.1"/>
    <property type="molecule type" value="Genomic_DNA"/>
</dbReference>
<name>A0AAD2PUB1_9STRA</name>
<dbReference type="Gene3D" id="3.40.50.150">
    <property type="entry name" value="Vaccinia Virus protein VP39"/>
    <property type="match status" value="1"/>
</dbReference>
<gene>
    <name evidence="2" type="ORF">CYCCA115_LOCUS12016</name>
</gene>
<evidence type="ECO:0000313" key="2">
    <source>
        <dbReference type="EMBL" id="CAJ1949283.1"/>
    </source>
</evidence>
<organism evidence="2 3">
    <name type="scientific">Cylindrotheca closterium</name>
    <dbReference type="NCBI Taxonomy" id="2856"/>
    <lineage>
        <taxon>Eukaryota</taxon>
        <taxon>Sar</taxon>
        <taxon>Stramenopiles</taxon>
        <taxon>Ochrophyta</taxon>
        <taxon>Bacillariophyta</taxon>
        <taxon>Bacillariophyceae</taxon>
        <taxon>Bacillariophycidae</taxon>
        <taxon>Bacillariales</taxon>
        <taxon>Bacillariaceae</taxon>
        <taxon>Cylindrotheca</taxon>
    </lineage>
</organism>
<reference evidence="2" key="1">
    <citation type="submission" date="2023-08" db="EMBL/GenBank/DDBJ databases">
        <authorList>
            <person name="Audoor S."/>
            <person name="Bilcke G."/>
        </authorList>
    </citation>
    <scope>NUCLEOTIDE SEQUENCE</scope>
</reference>
<dbReference type="Pfam" id="PF10294">
    <property type="entry name" value="Methyltransf_16"/>
    <property type="match status" value="1"/>
</dbReference>
<evidence type="ECO:0008006" key="4">
    <source>
        <dbReference type="Google" id="ProtNLM"/>
    </source>
</evidence>
<feature type="signal peptide" evidence="1">
    <location>
        <begin position="1"/>
        <end position="27"/>
    </location>
</feature>
<dbReference type="InterPro" id="IPR029063">
    <property type="entry name" value="SAM-dependent_MTases_sf"/>
</dbReference>
<accession>A0AAD2PUB1</accession>
<comment type="caution">
    <text evidence="2">The sequence shown here is derived from an EMBL/GenBank/DDBJ whole genome shotgun (WGS) entry which is preliminary data.</text>
</comment>